<organism evidence="7 8">
    <name type="scientific">Labeo rohita</name>
    <name type="common">Indian major carp</name>
    <name type="synonym">Cyprinus rohita</name>
    <dbReference type="NCBI Taxonomy" id="84645"/>
    <lineage>
        <taxon>Eukaryota</taxon>
        <taxon>Metazoa</taxon>
        <taxon>Chordata</taxon>
        <taxon>Craniata</taxon>
        <taxon>Vertebrata</taxon>
        <taxon>Euteleostomi</taxon>
        <taxon>Actinopterygii</taxon>
        <taxon>Neopterygii</taxon>
        <taxon>Teleostei</taxon>
        <taxon>Ostariophysi</taxon>
        <taxon>Cypriniformes</taxon>
        <taxon>Cyprinidae</taxon>
        <taxon>Labeoninae</taxon>
        <taxon>Labeonini</taxon>
        <taxon>Labeo</taxon>
    </lineage>
</organism>
<dbReference type="SUPFAM" id="SSF52047">
    <property type="entry name" value="RNI-like"/>
    <property type="match status" value="2"/>
</dbReference>
<keyword evidence="5" id="KW-0395">Inflammatory response</keyword>
<dbReference type="Pfam" id="PF05729">
    <property type="entry name" value="NACHT"/>
    <property type="match status" value="4"/>
</dbReference>
<dbReference type="InterPro" id="IPR007111">
    <property type="entry name" value="NACHT_NTPase"/>
</dbReference>
<dbReference type="PANTHER" id="PTHR45690:SF19">
    <property type="entry name" value="NACHT, LRR AND PYD DOMAINS-CONTAINING PROTEIN 3"/>
    <property type="match status" value="1"/>
</dbReference>
<dbReference type="InterPro" id="IPR029495">
    <property type="entry name" value="NACHT-assoc"/>
</dbReference>
<dbReference type="SUPFAM" id="SSF52540">
    <property type="entry name" value="P-loop containing nucleoside triphosphate hydrolases"/>
    <property type="match status" value="4"/>
</dbReference>
<dbReference type="Gene3D" id="3.40.50.300">
    <property type="entry name" value="P-loop containing nucleotide triphosphate hydrolases"/>
    <property type="match status" value="4"/>
</dbReference>
<dbReference type="STRING" id="84645.A0A498M7A4"/>
<feature type="domain" description="NACHT" evidence="6">
    <location>
        <begin position="996"/>
        <end position="1132"/>
    </location>
</feature>
<keyword evidence="2" id="KW-0963">Cytoplasm</keyword>
<dbReference type="PROSITE" id="PS50837">
    <property type="entry name" value="NACHT"/>
    <property type="match status" value="4"/>
</dbReference>
<accession>A0A498M7A4</accession>
<dbReference type="GO" id="GO:0005737">
    <property type="term" value="C:cytoplasm"/>
    <property type="evidence" value="ECO:0007669"/>
    <property type="project" value="UniProtKB-SubCell"/>
</dbReference>
<evidence type="ECO:0000313" key="8">
    <source>
        <dbReference type="Proteomes" id="UP000290572"/>
    </source>
</evidence>
<evidence type="ECO:0000259" key="6">
    <source>
        <dbReference type="PROSITE" id="PS50837"/>
    </source>
</evidence>
<dbReference type="InterPro" id="IPR050637">
    <property type="entry name" value="NLRP_innate_immun_reg"/>
</dbReference>
<dbReference type="PANTHER" id="PTHR45690">
    <property type="entry name" value="NACHT, LRR AND PYD DOMAINS-CONTAINING PROTEIN 12"/>
    <property type="match status" value="1"/>
</dbReference>
<evidence type="ECO:0000313" key="7">
    <source>
        <dbReference type="EMBL" id="RXN15134.1"/>
    </source>
</evidence>
<name>A0A498M7A4_LABRO</name>
<dbReference type="EMBL" id="QBIY01012865">
    <property type="protein sequence ID" value="RXN15134.1"/>
    <property type="molecule type" value="Genomic_DNA"/>
</dbReference>
<protein>
    <submittedName>
        <fullName evidence="7">LRR and PYD domains-containing 3-like protein</fullName>
    </submittedName>
</protein>
<evidence type="ECO:0000256" key="1">
    <source>
        <dbReference type="ARBA" id="ARBA00004496"/>
    </source>
</evidence>
<dbReference type="Pfam" id="PF14484">
    <property type="entry name" value="FISNA"/>
    <property type="match status" value="4"/>
</dbReference>
<keyword evidence="4" id="KW-0832">Ubl conjugation</keyword>
<dbReference type="Gene3D" id="3.30.70.1820">
    <property type="entry name" value="L1 transposable element, RRM domain"/>
    <property type="match status" value="1"/>
</dbReference>
<evidence type="ECO:0000256" key="3">
    <source>
        <dbReference type="ARBA" id="ARBA00022737"/>
    </source>
</evidence>
<evidence type="ECO:0000256" key="4">
    <source>
        <dbReference type="ARBA" id="ARBA00022843"/>
    </source>
</evidence>
<keyword evidence="8" id="KW-1185">Reference proteome</keyword>
<dbReference type="InterPro" id="IPR027417">
    <property type="entry name" value="P-loop_NTPase"/>
</dbReference>
<keyword evidence="3" id="KW-0677">Repeat</keyword>
<gene>
    <name evidence="7" type="ORF">ROHU_037130</name>
</gene>
<dbReference type="Proteomes" id="UP000290572">
    <property type="component" value="Unassembled WGS sequence"/>
</dbReference>
<dbReference type="InterPro" id="IPR041267">
    <property type="entry name" value="NLRP_HD2"/>
</dbReference>
<sequence>MSKGRGKQVDKDREGTLSPSASIKLAEITALHDDLRASIAADFKASFESFAAKLDSIQSTVADHDLRIGNLESGTTEISQQLEELGATCSALQRDNEWLKAKVSNLESRSRRQNIRIVGLPESIEGPRPTAFFSQLLVDVFGSQVLTSPPELDRAHRSLAPKPAPGQRPRPVILRFHRFQMKDLVIRESRKKGELLYDGHKIRIFEDYCPEVLKLRAEYKEVMSSLYKRGLKPALLYPARLRITLPNAITSLIFKHKTRICSEYQYVTEYNSLPGEQVLLSERFTQPLILQKHRDQKEREEELRSSGEDFQQVLSSRSSDESVHLNSLFNPDHHGISPSAVILQGNSGNGKTLTVQKIMLDWASDKLYKERFDIVFHLKCKEINRIPGRKSLVEILSYSCSLTSDEISQILQQSQEKVLFIIDGFDELRLTQDIYDMSPHTDVIQKAPAEVTLCALLRGHILPESFLLVTTRSTATDKLSQLLKGPKCFTEIMGFSEKGVEEYFQKFFQNDELFRRAYTFVKTNKNLFTTCSIPVICWIICTTIKERFRIGADVTSGLETTTSIYVDFMFTLLEHHCQGLNQSVPNLLRSLGQLAERGMLEQQVLLDEKTVYETISDPAANPFLCKFLFKRRIHQETMFSFMHLSFQEFFTALYYLILDKEESQKKITELCPSHAPEFYLYESSPPRFAAVVQFAFGLLNKDVRRTLRNKHGLFVHPNTQALLKEWILEDLQKDIQNYRTLFIFHCLYELHEEDFVMKAMKSWNRINAYGAVFRRTDCWALLYCSQCCQCMEELDLLDCILTSEKLMMILPALPKFKKLTLVCHKNSQKCRVYKGRELRCNQKVMIHVSSLGFSMETWRNNKDISRSHTGTDINAAACRGSNITMPAFINTKIKGNVYNIHNAPAIRSLIVKHKTRICSEYRYVTEYNSLPGEHVLLSERFTQPLILQKHRDQKEREEELRSSGEDFQQVLSSKSSDESVHLNSLFNPDGHGISPSAVILQGNSGNGKSFTVQKIMMDWASDKLYKERFDIVFHLKCKEINRISDRKNLVEILSYSCSLTSDEISQILQQSQEKVLFIIDGFDELKLTQGHNNMSPHTDLLQKASPEVTLCTLLRGRILPESFLLVTTRSTATDKLTQLLKGPQRFSEIMGFTEKGVEEYFQKFFQDEELFRKAYTFVKPNETLFTACSIPVICWIICTTIKERFKVGADVTSGLETTTSIYFDFVSTLLEHHCQDLKQSVLTVLRSLGQLAERGMLEQQVLFDKKTVYETVSDPAGNPFLCKFLFKRKIHQETMFSFMHLSFQEFFTALYCLLLDEEESQKKITELFSIGAVNCTPHYSPPRLGAVVQFAFGLLNKDVRRTLRNKHGLVVHPNTEAHLKKWISTDFCLANRTLFAFHCLYELHEDDFVKEVMEAWDIIDAYGSFLRRTDCWALLYCSQCCQSIKDMCLVDCSLTPDKLSMILPALPKFKKLWFKCNNVSQTCSPWGNQKYGCDHQKVKICLNYQGFSEEILRSIFKCVITGFTGYRPHPEKPRTSAITSLIFKHKKQIRSEYQYVTEYNSLPGQQVLLSERFTQPLILQRHRDQKEREEELCSIGEDFQQVLSSRNSDESVHLNSLFNPDGHGISSNAVILQGNSGNGKSFTVQKIMLDWASDKLYKERFDIVFHLKCKEINRISGRKSLVEILSYSCSLTSHQISQILQQSPEKVLFIIDGFDELKLTQDIYDMFPHTDLLQRAPPEVTLCALLRGRILLESVLLVTTRSTATDKLSHLLKGPQRFSEIIGFSEKGVEEYFQKFFQDDELFRKAYIFVKTNETLFTTCSIPVICWIICTVMRERFSDGADVTSGLETITSIYVDFVSALLEHHCRGLSQSVPTLLRSLGQLAERGMLEQQVLFDEKSVHETVSDSPFLCKFLFKRRSHQETMFSFMHLSFQEFFTALYYVLLGEEEFQGKLPELYYAPYHHFDAVWQFVFGLLNKAVRHTLMKKHVILKYKKQICSEYQYVTEYNSLPGEQVLLSERFTQPLILQKHRDQKEREEELRSSGEDFQQVLSSKSSDESVHLNSLFNTDHCGISPSAVILQGNSGNGKSFTVQKIMMDWASDKLYKERFDIVFHLKCKEINRISGRKSLVEILSYSCSLTSDEISQILQQSPEKVLFIIDGFDELKLTQDIYDMSAHTDPLQKAPPEVTLCAVLKGHILPESFLLVTTRSTATDTLGKLLKGPQRFTEIMGFSEKSVEEYFQKFFQNEELFRKAYECVRANETLITACSIPVICWIICTVLRERFSAGADITSGLETTTSIYVDFVSTLLEHHCQGLSQSVSRLLRSLGQLAERGILEEQVLFDEKMVYETVPDPASNPFLCKFLFKRRIRHETMFSFMHLSFQEFFTALYYISLDSKTLKEKLTKLRSHDHESRYAAVMQFLFGLLNEDVRDTLKRKHGVFVHPTTQKHLKEWLFKMYHSFLTVHCLYELHDESFAKEILNEKADIFLMYEPLRRTDCWALLYCCQCCQWMKQLTLHCCKLTSEKLSMILPVLHKFESLRLTPESQQDSELVDLIHAVIRGQTNRVQIESVYADIKTCSISTLEMSISEELFRALQTENIEVLMFYISCLSGLKKMELRVHSLTESWAIQIVSLSKNCPNLTELSYRCKGGGTKKNTSKIDDAIGTGIQIVVHTNNNYE</sequence>
<feature type="domain" description="NACHT" evidence="6">
    <location>
        <begin position="339"/>
        <end position="475"/>
    </location>
</feature>
<reference evidence="7 8" key="1">
    <citation type="submission" date="2018-03" db="EMBL/GenBank/DDBJ databases">
        <title>Draft genome sequence of Rohu Carp (Labeo rohita).</title>
        <authorList>
            <person name="Das P."/>
            <person name="Kushwaha B."/>
            <person name="Joshi C.G."/>
            <person name="Kumar D."/>
            <person name="Nagpure N.S."/>
            <person name="Sahoo L."/>
            <person name="Das S.P."/>
            <person name="Bit A."/>
            <person name="Patnaik S."/>
            <person name="Meher P.K."/>
            <person name="Jayasankar P."/>
            <person name="Koringa P.G."/>
            <person name="Patel N.V."/>
            <person name="Hinsu A.T."/>
            <person name="Kumar R."/>
            <person name="Pandey M."/>
            <person name="Agarwal S."/>
            <person name="Srivastava S."/>
            <person name="Singh M."/>
            <person name="Iquebal M.A."/>
            <person name="Jaiswal S."/>
            <person name="Angadi U.B."/>
            <person name="Kumar N."/>
            <person name="Raza M."/>
            <person name="Shah T.M."/>
            <person name="Rai A."/>
            <person name="Jena J.K."/>
        </authorList>
    </citation>
    <scope>NUCLEOTIDE SEQUENCE [LARGE SCALE GENOMIC DNA]</scope>
    <source>
        <strain evidence="7">DASCIFA01</strain>
        <tissue evidence="7">Testis</tissue>
    </source>
</reference>
<evidence type="ECO:0000256" key="5">
    <source>
        <dbReference type="ARBA" id="ARBA00023198"/>
    </source>
</evidence>
<feature type="domain" description="NACHT" evidence="6">
    <location>
        <begin position="1628"/>
        <end position="1764"/>
    </location>
</feature>
<comment type="caution">
    <text evidence="7">The sequence shown here is derived from an EMBL/GenBank/DDBJ whole genome shotgun (WGS) entry which is preliminary data.</text>
</comment>
<proteinExistence type="predicted"/>
<dbReference type="SMART" id="SM01288">
    <property type="entry name" value="FISNA"/>
    <property type="match status" value="4"/>
</dbReference>
<dbReference type="Pfam" id="PF17776">
    <property type="entry name" value="NLRC4_HD2"/>
    <property type="match status" value="3"/>
</dbReference>
<feature type="domain" description="NACHT" evidence="6">
    <location>
        <begin position="2075"/>
        <end position="2211"/>
    </location>
</feature>
<evidence type="ECO:0000256" key="2">
    <source>
        <dbReference type="ARBA" id="ARBA00022490"/>
    </source>
</evidence>
<comment type="subcellular location">
    <subcellularLocation>
        <location evidence="1">Cytoplasm</location>
    </subcellularLocation>
</comment>